<dbReference type="EMBL" id="KZ613940">
    <property type="protein sequence ID" value="PMD45235.1"/>
    <property type="molecule type" value="Genomic_DNA"/>
</dbReference>
<organism evidence="2 3">
    <name type="scientific">Hyaloscypha variabilis (strain UAMH 11265 / GT02V1 / F)</name>
    <name type="common">Meliniomyces variabilis</name>
    <dbReference type="NCBI Taxonomy" id="1149755"/>
    <lineage>
        <taxon>Eukaryota</taxon>
        <taxon>Fungi</taxon>
        <taxon>Dikarya</taxon>
        <taxon>Ascomycota</taxon>
        <taxon>Pezizomycotina</taxon>
        <taxon>Leotiomycetes</taxon>
        <taxon>Helotiales</taxon>
        <taxon>Hyaloscyphaceae</taxon>
        <taxon>Hyaloscypha</taxon>
        <taxon>Hyaloscypha variabilis</taxon>
    </lineage>
</organism>
<keyword evidence="3" id="KW-1185">Reference proteome</keyword>
<protein>
    <submittedName>
        <fullName evidence="2">Uncharacterized protein</fullName>
    </submittedName>
</protein>
<proteinExistence type="predicted"/>
<feature type="region of interest" description="Disordered" evidence="1">
    <location>
        <begin position="60"/>
        <end position="80"/>
    </location>
</feature>
<name>A0A2J6S3B5_HYAVF</name>
<evidence type="ECO:0000313" key="3">
    <source>
        <dbReference type="Proteomes" id="UP000235786"/>
    </source>
</evidence>
<dbReference type="AlphaFoldDB" id="A0A2J6S3B5"/>
<evidence type="ECO:0000313" key="2">
    <source>
        <dbReference type="EMBL" id="PMD45235.1"/>
    </source>
</evidence>
<gene>
    <name evidence="2" type="ORF">L207DRAFT_508147</name>
</gene>
<accession>A0A2J6S3B5</accession>
<reference evidence="2 3" key="1">
    <citation type="submission" date="2016-04" db="EMBL/GenBank/DDBJ databases">
        <title>A degradative enzymes factory behind the ericoid mycorrhizal symbiosis.</title>
        <authorList>
            <consortium name="DOE Joint Genome Institute"/>
            <person name="Martino E."/>
            <person name="Morin E."/>
            <person name="Grelet G."/>
            <person name="Kuo A."/>
            <person name="Kohler A."/>
            <person name="Daghino S."/>
            <person name="Barry K."/>
            <person name="Choi C."/>
            <person name="Cichocki N."/>
            <person name="Clum A."/>
            <person name="Copeland A."/>
            <person name="Hainaut M."/>
            <person name="Haridas S."/>
            <person name="Labutti K."/>
            <person name="Lindquist E."/>
            <person name="Lipzen A."/>
            <person name="Khouja H.-R."/>
            <person name="Murat C."/>
            <person name="Ohm R."/>
            <person name="Olson A."/>
            <person name="Spatafora J."/>
            <person name="Veneault-Fourrey C."/>
            <person name="Henrissat B."/>
            <person name="Grigoriev I."/>
            <person name="Martin F."/>
            <person name="Perotto S."/>
        </authorList>
    </citation>
    <scope>NUCLEOTIDE SEQUENCE [LARGE SCALE GENOMIC DNA]</scope>
    <source>
        <strain evidence="2 3">F</strain>
    </source>
</reference>
<evidence type="ECO:0000256" key="1">
    <source>
        <dbReference type="SAM" id="MobiDB-lite"/>
    </source>
</evidence>
<dbReference type="Proteomes" id="UP000235786">
    <property type="component" value="Unassembled WGS sequence"/>
</dbReference>
<sequence length="114" mass="12584">MLRGTYTLAKLFICFVSGPDQERSQLCQTLARTRHHLVQCCGNFNDLSLLLKNFPLPFQPHTSGAPPTSRPARGERGMHPNLGSEYCGDFGFSHVPSSCRPFLHPAASRSSPDL</sequence>